<name>A0ABD1CIH1_CULPP</name>
<dbReference type="AlphaFoldDB" id="A0ABD1CIH1"/>
<sequence length="154" mass="16854">ISDAGLTGIDLERPAFGIWNGKQTFSLGGLQGLQLRFGYFKVTDPRPRNLLQACRAARNQPVALALTWITDEGIEAMVPNCPSPEVMDLSGCLTRRSHRTHRQTSDQVEGFELLPGSPLLTAEKYLRDFGGTRLPNTSIRRVPATGHDHAAGES</sequence>
<dbReference type="Proteomes" id="UP001562425">
    <property type="component" value="Unassembled WGS sequence"/>
</dbReference>
<gene>
    <name evidence="1" type="ORF">pipiens_017035</name>
</gene>
<proteinExistence type="predicted"/>
<organism evidence="1 2">
    <name type="scientific">Culex pipiens pipiens</name>
    <name type="common">Northern house mosquito</name>
    <dbReference type="NCBI Taxonomy" id="38569"/>
    <lineage>
        <taxon>Eukaryota</taxon>
        <taxon>Metazoa</taxon>
        <taxon>Ecdysozoa</taxon>
        <taxon>Arthropoda</taxon>
        <taxon>Hexapoda</taxon>
        <taxon>Insecta</taxon>
        <taxon>Pterygota</taxon>
        <taxon>Neoptera</taxon>
        <taxon>Endopterygota</taxon>
        <taxon>Diptera</taxon>
        <taxon>Nematocera</taxon>
        <taxon>Culicoidea</taxon>
        <taxon>Culicidae</taxon>
        <taxon>Culicinae</taxon>
        <taxon>Culicini</taxon>
        <taxon>Culex</taxon>
        <taxon>Culex</taxon>
    </lineage>
</organism>
<feature type="non-terminal residue" evidence="1">
    <location>
        <position position="1"/>
    </location>
</feature>
<comment type="caution">
    <text evidence="1">The sequence shown here is derived from an EMBL/GenBank/DDBJ whole genome shotgun (WGS) entry which is preliminary data.</text>
</comment>
<evidence type="ECO:0000313" key="1">
    <source>
        <dbReference type="EMBL" id="KAL1376206.1"/>
    </source>
</evidence>
<dbReference type="EMBL" id="JBEHCU010011857">
    <property type="protein sequence ID" value="KAL1376206.1"/>
    <property type="molecule type" value="Genomic_DNA"/>
</dbReference>
<reference evidence="1 2" key="1">
    <citation type="submission" date="2024-05" db="EMBL/GenBank/DDBJ databases">
        <title>Culex pipiens pipiens assembly and annotation.</title>
        <authorList>
            <person name="Alout H."/>
            <person name="Durand T."/>
        </authorList>
    </citation>
    <scope>NUCLEOTIDE SEQUENCE [LARGE SCALE GENOMIC DNA]</scope>
    <source>
        <strain evidence="1">HA-2024</strain>
        <tissue evidence="1">Whole body</tissue>
    </source>
</reference>
<accession>A0ABD1CIH1</accession>
<keyword evidence="2" id="KW-1185">Reference proteome</keyword>
<protein>
    <submittedName>
        <fullName evidence="1">Uncharacterized protein</fullName>
    </submittedName>
</protein>
<evidence type="ECO:0000313" key="2">
    <source>
        <dbReference type="Proteomes" id="UP001562425"/>
    </source>
</evidence>